<gene>
    <name evidence="1" type="ORF">GOP47_0010829</name>
</gene>
<proteinExistence type="predicted"/>
<protein>
    <submittedName>
        <fullName evidence="1">Uncharacterized protein</fullName>
    </submittedName>
</protein>
<reference evidence="1" key="1">
    <citation type="submission" date="2021-01" db="EMBL/GenBank/DDBJ databases">
        <title>Adiantum capillus-veneris genome.</title>
        <authorList>
            <person name="Fang Y."/>
            <person name="Liao Q."/>
        </authorList>
    </citation>
    <scope>NUCLEOTIDE SEQUENCE</scope>
    <source>
        <strain evidence="1">H3</strain>
        <tissue evidence="1">Leaf</tissue>
    </source>
</reference>
<dbReference type="Proteomes" id="UP000886520">
    <property type="component" value="Chromosome 10"/>
</dbReference>
<keyword evidence="2" id="KW-1185">Reference proteome</keyword>
<name>A0A9D4UWL2_ADICA</name>
<dbReference type="AlphaFoldDB" id="A0A9D4UWL2"/>
<organism evidence="1 2">
    <name type="scientific">Adiantum capillus-veneris</name>
    <name type="common">Maidenhair fern</name>
    <dbReference type="NCBI Taxonomy" id="13818"/>
    <lineage>
        <taxon>Eukaryota</taxon>
        <taxon>Viridiplantae</taxon>
        <taxon>Streptophyta</taxon>
        <taxon>Embryophyta</taxon>
        <taxon>Tracheophyta</taxon>
        <taxon>Polypodiopsida</taxon>
        <taxon>Polypodiidae</taxon>
        <taxon>Polypodiales</taxon>
        <taxon>Pteridineae</taxon>
        <taxon>Pteridaceae</taxon>
        <taxon>Vittarioideae</taxon>
        <taxon>Adiantum</taxon>
    </lineage>
</organism>
<dbReference type="EMBL" id="JABFUD020000010">
    <property type="protein sequence ID" value="KAI5074868.1"/>
    <property type="molecule type" value="Genomic_DNA"/>
</dbReference>
<sequence length="196" mass="22394">MLFGSHWEAKIILLLNILRVFKMHKQRTMATLIQLHKRTCNVPSTECLVSSLSCSAQGQNKHVSALHSPPIAFNVQQRRKESRFGLRGDSHRALNALQGVTHRRYPLSEKIKACRASIRGGRAIHSTRAKWDSLEQERRLPSPVDQWYVHLNFGTDSRCTHALQKTLLSCTPYREPSSHAHTAVPFTEKTFYSQKP</sequence>
<comment type="caution">
    <text evidence="1">The sequence shown here is derived from an EMBL/GenBank/DDBJ whole genome shotgun (WGS) entry which is preliminary data.</text>
</comment>
<evidence type="ECO:0000313" key="2">
    <source>
        <dbReference type="Proteomes" id="UP000886520"/>
    </source>
</evidence>
<evidence type="ECO:0000313" key="1">
    <source>
        <dbReference type="EMBL" id="KAI5074868.1"/>
    </source>
</evidence>
<accession>A0A9D4UWL2</accession>